<sequence>MIIQTCHGEEFPDLNKPYEHVGGILLGPFHPPKDTSCSRLLNPSYCIEGGSGIRISPQEATPGGHNLCRSRKHPATQKSKCLKYTQEGVQESTRVQQFATQEGEPKASKNFDVDLITAQCDTDVSQAGFLGSPKKGNNERRPPYLNFYNWNFTSYNTFLMENLSLIDTTPFPKRVPGGSNQQHTTMKQTQKRRCQSSPEPSSTPPGKSDARTQSDADDTNIAVSDDDQTGQELTNAEEL</sequence>
<evidence type="ECO:0000313" key="3">
    <source>
        <dbReference type="Proteomes" id="UP000239156"/>
    </source>
</evidence>
<gene>
    <name evidence="2" type="ORF">PSTT_03659</name>
</gene>
<dbReference type="EMBL" id="PKSL01000024">
    <property type="protein sequence ID" value="POW13474.1"/>
    <property type="molecule type" value="Genomic_DNA"/>
</dbReference>
<feature type="compositionally biased region" description="Polar residues" evidence="1">
    <location>
        <begin position="178"/>
        <end position="188"/>
    </location>
</feature>
<feature type="compositionally biased region" description="Acidic residues" evidence="1">
    <location>
        <begin position="224"/>
        <end position="239"/>
    </location>
</feature>
<accession>A0A2S4VVC5</accession>
<protein>
    <submittedName>
        <fullName evidence="2">Uncharacterized protein</fullName>
    </submittedName>
</protein>
<name>A0A2S4VVC5_9BASI</name>
<dbReference type="Proteomes" id="UP000239156">
    <property type="component" value="Unassembled WGS sequence"/>
</dbReference>
<evidence type="ECO:0000256" key="1">
    <source>
        <dbReference type="SAM" id="MobiDB-lite"/>
    </source>
</evidence>
<organism evidence="2 3">
    <name type="scientific">Puccinia striiformis</name>
    <dbReference type="NCBI Taxonomy" id="27350"/>
    <lineage>
        <taxon>Eukaryota</taxon>
        <taxon>Fungi</taxon>
        <taxon>Dikarya</taxon>
        <taxon>Basidiomycota</taxon>
        <taxon>Pucciniomycotina</taxon>
        <taxon>Pucciniomycetes</taxon>
        <taxon>Pucciniales</taxon>
        <taxon>Pucciniaceae</taxon>
        <taxon>Puccinia</taxon>
    </lineage>
</organism>
<comment type="caution">
    <text evidence="2">The sequence shown here is derived from an EMBL/GenBank/DDBJ whole genome shotgun (WGS) entry which is preliminary data.</text>
</comment>
<keyword evidence="3" id="KW-1185">Reference proteome</keyword>
<feature type="non-terminal residue" evidence="2">
    <location>
        <position position="239"/>
    </location>
</feature>
<feature type="region of interest" description="Disordered" evidence="1">
    <location>
        <begin position="171"/>
        <end position="239"/>
    </location>
</feature>
<evidence type="ECO:0000313" key="2">
    <source>
        <dbReference type="EMBL" id="POW13474.1"/>
    </source>
</evidence>
<proteinExistence type="predicted"/>
<dbReference type="VEuPathDB" id="FungiDB:PSTT_03659"/>
<dbReference type="AlphaFoldDB" id="A0A2S4VVC5"/>
<reference evidence="2" key="1">
    <citation type="submission" date="2017-12" db="EMBL/GenBank/DDBJ databases">
        <title>Gene loss provides genomic basis for host adaptation in cereal stripe rust fungi.</title>
        <authorList>
            <person name="Xia C."/>
        </authorList>
    </citation>
    <scope>NUCLEOTIDE SEQUENCE [LARGE SCALE GENOMIC DNA]</scope>
    <source>
        <strain evidence="2">93-210</strain>
    </source>
</reference>